<protein>
    <submittedName>
        <fullName evidence="1">Uncharacterized protein</fullName>
    </submittedName>
</protein>
<accession>A0A0F8YCK0</accession>
<dbReference type="AlphaFoldDB" id="A0A0F8YCK0"/>
<name>A0A0F8YCK0_9ZZZZ</name>
<reference evidence="1" key="1">
    <citation type="journal article" date="2015" name="Nature">
        <title>Complex archaea that bridge the gap between prokaryotes and eukaryotes.</title>
        <authorList>
            <person name="Spang A."/>
            <person name="Saw J.H."/>
            <person name="Jorgensen S.L."/>
            <person name="Zaremba-Niedzwiedzka K."/>
            <person name="Martijn J."/>
            <person name="Lind A.E."/>
            <person name="van Eijk R."/>
            <person name="Schleper C."/>
            <person name="Guy L."/>
            <person name="Ettema T.J."/>
        </authorList>
    </citation>
    <scope>NUCLEOTIDE SEQUENCE</scope>
</reference>
<evidence type="ECO:0000313" key="1">
    <source>
        <dbReference type="EMBL" id="KKK79103.1"/>
    </source>
</evidence>
<organism evidence="1">
    <name type="scientific">marine sediment metagenome</name>
    <dbReference type="NCBI Taxonomy" id="412755"/>
    <lineage>
        <taxon>unclassified sequences</taxon>
        <taxon>metagenomes</taxon>
        <taxon>ecological metagenomes</taxon>
    </lineage>
</organism>
<proteinExistence type="predicted"/>
<gene>
    <name evidence="1" type="ORF">LCGC14_2836890</name>
</gene>
<sequence length="107" mass="12430">MTMAIAEVAYAWTDPEFYGLEGLGCSRCHDRPPIVWGLGFGGALCVGCLLRCFGGWDFDRLSLWLVRQKQVYLRQCERAEAVRMSRRGFPYLWDNYLEKYGLEQRIP</sequence>
<comment type="caution">
    <text evidence="1">The sequence shown here is derived from an EMBL/GenBank/DDBJ whole genome shotgun (WGS) entry which is preliminary data.</text>
</comment>
<dbReference type="EMBL" id="LAZR01054183">
    <property type="protein sequence ID" value="KKK79103.1"/>
    <property type="molecule type" value="Genomic_DNA"/>
</dbReference>